<comment type="caution">
    <text evidence="1">The sequence shown here is derived from an EMBL/GenBank/DDBJ whole genome shotgun (WGS) entry which is preliminary data.</text>
</comment>
<accession>A0A4V2PY90</accession>
<evidence type="ECO:0000313" key="1">
    <source>
        <dbReference type="EMBL" id="TCK85081.1"/>
    </source>
</evidence>
<gene>
    <name evidence="1" type="ORF">C8N28_0378</name>
</gene>
<name>A0A4V2PY90_9SPHI</name>
<evidence type="ECO:0000313" key="2">
    <source>
        <dbReference type="Proteomes" id="UP000294616"/>
    </source>
</evidence>
<dbReference type="AlphaFoldDB" id="A0A4V2PY90"/>
<dbReference type="EMBL" id="SMGO01000001">
    <property type="protein sequence ID" value="TCK85081.1"/>
    <property type="molecule type" value="Genomic_DNA"/>
</dbReference>
<dbReference type="RefSeq" id="WP_132220996.1">
    <property type="nucleotide sequence ID" value="NZ_SMGO01000001.1"/>
</dbReference>
<keyword evidence="2" id="KW-1185">Reference proteome</keyword>
<dbReference type="Proteomes" id="UP000294616">
    <property type="component" value="Unassembled WGS sequence"/>
</dbReference>
<evidence type="ECO:0008006" key="3">
    <source>
        <dbReference type="Google" id="ProtNLM"/>
    </source>
</evidence>
<dbReference type="OrthoDB" id="1250255at2"/>
<proteinExistence type="predicted"/>
<organism evidence="1 2">
    <name type="scientific">Albibacterium bauzanense</name>
    <dbReference type="NCBI Taxonomy" id="653929"/>
    <lineage>
        <taxon>Bacteria</taxon>
        <taxon>Pseudomonadati</taxon>
        <taxon>Bacteroidota</taxon>
        <taxon>Sphingobacteriia</taxon>
        <taxon>Sphingobacteriales</taxon>
        <taxon>Sphingobacteriaceae</taxon>
        <taxon>Albibacterium</taxon>
    </lineage>
</organism>
<reference evidence="1 2" key="1">
    <citation type="submission" date="2019-03" db="EMBL/GenBank/DDBJ databases">
        <title>Genomic Encyclopedia of Archaeal and Bacterial Type Strains, Phase II (KMG-II): from individual species to whole genera.</title>
        <authorList>
            <person name="Goeker M."/>
        </authorList>
    </citation>
    <scope>NUCLEOTIDE SEQUENCE [LARGE SCALE GENOMIC DNA]</scope>
    <source>
        <strain evidence="1 2">DSM 22554</strain>
    </source>
</reference>
<sequence length="232" mass="27466">MKNRKYQGEAWKSFRKDIIESDRFVCLQCRRNSFEVVLQVHHKHYIKGRKLWEYASEDCITLCRGCHAMEHGIIMPNFGWDYICDEDLGDLIGICDRCGNNMRYAFHIYHEKWGSIQVGRQCCDNLTDSFEASNHLESARRFESRKQNFIKSLKWKEEDNIYKISKNLFEILISKDEECFNLSIYGKKSSKKYKTLSDAKASAFEVLENGKFIDYCLKHKIILPPKFKINDK</sequence>
<protein>
    <recommendedName>
        <fullName evidence="3">HNH endonuclease</fullName>
    </recommendedName>
</protein>